<evidence type="ECO:0000313" key="2">
    <source>
        <dbReference type="EMBL" id="CAK9000075.1"/>
    </source>
</evidence>
<feature type="region of interest" description="Disordered" evidence="1">
    <location>
        <begin position="137"/>
        <end position="161"/>
    </location>
</feature>
<gene>
    <name evidence="2" type="ORF">CCMP2556_LOCUS5921</name>
</gene>
<name>A0ABP0IBY2_9DINO</name>
<evidence type="ECO:0000313" key="3">
    <source>
        <dbReference type="Proteomes" id="UP001642484"/>
    </source>
</evidence>
<feature type="compositionally biased region" description="Basic and acidic residues" evidence="1">
    <location>
        <begin position="148"/>
        <end position="161"/>
    </location>
</feature>
<protein>
    <submittedName>
        <fullName evidence="2">Uncharacterized protein</fullName>
    </submittedName>
</protein>
<accession>A0ABP0IBY2</accession>
<evidence type="ECO:0000256" key="1">
    <source>
        <dbReference type="SAM" id="MobiDB-lite"/>
    </source>
</evidence>
<sequence>MFRNACAKGPRATRFGWILLPEPKSALVTEVPKGPPAKSALEQPKATLPEPKSALVTEVPKGPPKAPLERPKATVEILEDSDSSSSSEIQDQQESSRLQALVAPSGLSSGSCIALTTDGETAPELDHPANPEVKLEKELVEPEEEHPEEVRARAKPEERPEVPRELNECASAPSASAASVLRVFSVELERGAVAEKWGFQWDREAMDRQKQRVISAVAANSLAEDWNRRFPSRAVRKGHRLVQVNAIKDHDGIAAELKKKQITCHFEEQQST</sequence>
<feature type="compositionally biased region" description="Low complexity" evidence="1">
    <location>
        <begin position="83"/>
        <end position="96"/>
    </location>
</feature>
<dbReference type="Proteomes" id="UP001642484">
    <property type="component" value="Unassembled WGS sequence"/>
</dbReference>
<feature type="region of interest" description="Disordered" evidence="1">
    <location>
        <begin position="29"/>
        <end position="105"/>
    </location>
</feature>
<dbReference type="EMBL" id="CAXAMN010002536">
    <property type="protein sequence ID" value="CAK9000075.1"/>
    <property type="molecule type" value="Genomic_DNA"/>
</dbReference>
<keyword evidence="3" id="KW-1185">Reference proteome</keyword>
<organism evidence="2 3">
    <name type="scientific">Durusdinium trenchii</name>
    <dbReference type="NCBI Taxonomy" id="1381693"/>
    <lineage>
        <taxon>Eukaryota</taxon>
        <taxon>Sar</taxon>
        <taxon>Alveolata</taxon>
        <taxon>Dinophyceae</taxon>
        <taxon>Suessiales</taxon>
        <taxon>Symbiodiniaceae</taxon>
        <taxon>Durusdinium</taxon>
    </lineage>
</organism>
<comment type="caution">
    <text evidence="2">The sequence shown here is derived from an EMBL/GenBank/DDBJ whole genome shotgun (WGS) entry which is preliminary data.</text>
</comment>
<proteinExistence type="predicted"/>
<reference evidence="2 3" key="1">
    <citation type="submission" date="2024-02" db="EMBL/GenBank/DDBJ databases">
        <authorList>
            <person name="Chen Y."/>
            <person name="Shah S."/>
            <person name="Dougan E. K."/>
            <person name="Thang M."/>
            <person name="Chan C."/>
        </authorList>
    </citation>
    <scope>NUCLEOTIDE SEQUENCE [LARGE SCALE GENOMIC DNA]</scope>
</reference>